<dbReference type="Proteomes" id="UP000306393">
    <property type="component" value="Unassembled WGS sequence"/>
</dbReference>
<protein>
    <submittedName>
        <fullName evidence="1">Uncharacterized protein</fullName>
    </submittedName>
</protein>
<organism evidence="1 2">
    <name type="scientific">Erwinia persicina</name>
    <dbReference type="NCBI Taxonomy" id="55211"/>
    <lineage>
        <taxon>Bacteria</taxon>
        <taxon>Pseudomonadati</taxon>
        <taxon>Pseudomonadota</taxon>
        <taxon>Gammaproteobacteria</taxon>
        <taxon>Enterobacterales</taxon>
        <taxon>Erwiniaceae</taxon>
        <taxon>Erwinia</taxon>
    </lineage>
</organism>
<gene>
    <name evidence="1" type="ORF">EpCFBP13511_03610</name>
</gene>
<accession>A0A4U3FKL4</accession>
<name>A0A4U3FKL4_9GAMM</name>
<evidence type="ECO:0000313" key="2">
    <source>
        <dbReference type="Proteomes" id="UP000306393"/>
    </source>
</evidence>
<dbReference type="AlphaFoldDB" id="A0A4U3FKL4"/>
<comment type="caution">
    <text evidence="1">The sequence shown here is derived from an EMBL/GenBank/DDBJ whole genome shotgun (WGS) entry which is preliminary data.</text>
</comment>
<reference evidence="1 2" key="1">
    <citation type="journal article" date="2019" name="Sci. Rep.">
        <title>Differences in resource use lead to coexistence of seed-transmitted microbial populations.</title>
        <authorList>
            <person name="Torres-Cortes G."/>
            <person name="Garcia B.J."/>
            <person name="Compant S."/>
            <person name="Rezki S."/>
            <person name="Jones P."/>
            <person name="Preveaux A."/>
            <person name="Briand M."/>
            <person name="Roulet A."/>
            <person name="Bouchez O."/>
            <person name="Jacobson D."/>
            <person name="Barret M."/>
        </authorList>
    </citation>
    <scope>NUCLEOTIDE SEQUENCE [LARGE SCALE GENOMIC DNA]</scope>
    <source>
        <strain evidence="1 2">CFBP13511</strain>
    </source>
</reference>
<dbReference type="EMBL" id="QGAC01000002">
    <property type="protein sequence ID" value="TKJ94643.1"/>
    <property type="molecule type" value="Genomic_DNA"/>
</dbReference>
<proteinExistence type="predicted"/>
<evidence type="ECO:0000313" key="1">
    <source>
        <dbReference type="EMBL" id="TKJ94643.1"/>
    </source>
</evidence>
<sequence>MVRRFKGVYIQTGIERLPAKTIVKFITRLLQMFQGNNSVVVGNISRIL</sequence>